<dbReference type="PRINTS" id="PR00248">
    <property type="entry name" value="GPCRMGR"/>
</dbReference>
<gene>
    <name evidence="12 13" type="primary">LOC106064406</name>
</gene>
<feature type="compositionally biased region" description="Low complexity" evidence="7">
    <location>
        <begin position="702"/>
        <end position="731"/>
    </location>
</feature>
<dbReference type="OrthoDB" id="9880600at2759"/>
<dbReference type="GO" id="GO:0016020">
    <property type="term" value="C:membrane"/>
    <property type="evidence" value="ECO:0007669"/>
    <property type="project" value="UniProtKB-SubCell"/>
</dbReference>
<protein>
    <submittedName>
        <fullName evidence="12 13">Uncharacterized protein LOC106064406 isoform X1</fullName>
    </submittedName>
</protein>
<proteinExistence type="predicted"/>
<feature type="transmembrane region" description="Helical" evidence="8">
    <location>
        <begin position="1471"/>
        <end position="1492"/>
    </location>
</feature>
<sequence length="1617" mass="181105">MTLDSRSSMSSVLYFSLLVATSAVLIVAAEGQGMNKSSHIVVVLVDGLDRETGNCHRAVNISSVGFLVQVFADLVNNVTNRTAISTVKGHCDEMDKVIQRTLELLGENSVTDLVTPTSNLTSDTLLDIFNVFGVRVVELVTGDVVRTSRRMNHYVAPRRSYWELETALNFIEDRNWTTVSLDSTASPAYRHLASRLLQNGHCIVSSSFDKRFPQIKTTEMDVVMLNQVNASGVLLFATPIDDMVKIFLKTKTFLNQTIFYLGENKRSRSWTVNNLSSHCNNGTSNVFCSFYDILSTQSFYSLREFQEVVKTLSVVINKPEIKQKCVQSNDSQACVLWSLLTDDLGVSPNRALYPLEPLYSMFVRYALPDGTIRFDNVTFNTPKRYPMNELSPLENTRIQWKQSTHASCEPYCRYCWKCIPLKTSTREMLQSGAGTLIIVGLFPLTVHSDAGPCSRKNRLGQAAAEAFLKTFQLNAGQEATLVQGVVIDTCIPADNPDTIVHDLESCKYTYNTFQSSSKDQTIIQPSNIVGYVQAFGSVIRSSSQPTITITKLGYSMTSDLDSKFADNLLVTLKHLNWTVLNVIVSDHGPFSSVYGHVRNSSMFHQFCFAESILLRPDNVSRSRDLNRIMTSLDKTTLFLLLTNAVDTEEALQHLRSSWAITGRKLSLIFTPLNDVPLTLHDIHIYTENVVYLKMSRNKTTNAGNNATNTGNNATNTGNNATNTGNNTTNTGSDRSIQLNDESVLLLLDQATREFKSAVEDRGSSPSQPETVESFQLEVAVVNRESVQGHLVAKVDQTLTWLQPFHTQPFSHCNGWCPQCLSCRTRKNHVPSSLYIQGDLIVTGLFPLRKKGLGFFRCGDYNRDPDTLQRIFAFMFAVDTAKQRYPDLLPGIKIGGLILDSCSDFNTALKVIGDFETCSDKFGPMILDSESYSDKTYEKYAYPIQNIGYVVDEQGIDIGQLRKIFDPSAHRHLVFLDNDVSMTQREIDRKQMVDAILELLVRLKWKKVMVLFENVTRYQNEAELLQKELFEEAVCLVAMESFTPNKISSLDNALKTHAGVPVIILSSQKTTLTVLKSMQSSLSHHWILPTSSDRYEITELAPLLPAGSIIISHESDQNEAFNTFIRDINKAPSHAPVWYQQFCGSSRDRNCSRLIQDTRRESVSSSTNDVMLHVDAMLHGLHYQYTRRCPDHRGICDAFADVIISGDLPPILQDVNFVYQGEQLQYISPEKIIQKFSLFNKQGDKLRKVGTYFKRQFLLNASSIQFYNELGEVLTHIPEIHCRNECACVKIFARNLSHAIDDHHFYSSQPGEFILETWAIAVVAVSGSGCFMSLVFAVYVIHKMCTGTIGKRYTFLGLALLLAVTVMYSAVLPFVFTPSETVCALRYFLTGVAYALCFAVILVKLMTLQSYKFIGLGGEVSGLNQAATVFFITCVQVSSGVHWWLYYSPFVQSTHNMVGGLMYACNMGKIDLSIYLAYVMFLLVACCLYSVGVRNEKRNMGEAKLLLSCSWLCLAVWLSWLLCLFLLDAKWSQVIVCASILGCASSVMLVVFIPKIRLVSRLKYDLSQKSAERNGYSIDTDFLYERPQSLPGTLTSTFSSGKASCPKTVTSFDSDLNQ</sequence>
<evidence type="ECO:0000256" key="2">
    <source>
        <dbReference type="ARBA" id="ARBA00022692"/>
    </source>
</evidence>
<dbReference type="InterPro" id="IPR050726">
    <property type="entry name" value="mGluR"/>
</dbReference>
<dbReference type="GO" id="GO:0004930">
    <property type="term" value="F:G protein-coupled receptor activity"/>
    <property type="evidence" value="ECO:0007669"/>
    <property type="project" value="InterPro"/>
</dbReference>
<evidence type="ECO:0000313" key="12">
    <source>
        <dbReference type="RefSeq" id="XP_055882113.1"/>
    </source>
</evidence>
<dbReference type="PROSITE" id="PS50259">
    <property type="entry name" value="G_PROTEIN_RECEP_F3_4"/>
    <property type="match status" value="1"/>
</dbReference>
<dbReference type="InterPro" id="IPR000337">
    <property type="entry name" value="GPCR_3"/>
</dbReference>
<evidence type="ECO:0000256" key="8">
    <source>
        <dbReference type="SAM" id="Phobius"/>
    </source>
</evidence>
<feature type="transmembrane region" description="Helical" evidence="8">
    <location>
        <begin position="1532"/>
        <end position="1552"/>
    </location>
</feature>
<evidence type="ECO:0000256" key="3">
    <source>
        <dbReference type="ARBA" id="ARBA00022989"/>
    </source>
</evidence>
<keyword evidence="2 8" id="KW-0812">Transmembrane</keyword>
<keyword evidence="9" id="KW-0732">Signal</keyword>
<dbReference type="Gene3D" id="3.40.50.2300">
    <property type="match status" value="3"/>
</dbReference>
<evidence type="ECO:0000313" key="11">
    <source>
        <dbReference type="Proteomes" id="UP001165740"/>
    </source>
</evidence>
<feature type="domain" description="G-protein coupled receptors family 3 profile" evidence="10">
    <location>
        <begin position="1317"/>
        <end position="1558"/>
    </location>
</feature>
<keyword evidence="5" id="KW-0675">Receptor</keyword>
<evidence type="ECO:0000259" key="10">
    <source>
        <dbReference type="PROSITE" id="PS50259"/>
    </source>
</evidence>
<name>A0A9W3A4K4_BIOGL</name>
<feature type="transmembrane region" description="Helical" evidence="8">
    <location>
        <begin position="1504"/>
        <end position="1526"/>
    </location>
</feature>
<dbReference type="InterPro" id="IPR028082">
    <property type="entry name" value="Peripla_BP_I"/>
</dbReference>
<evidence type="ECO:0000256" key="7">
    <source>
        <dbReference type="SAM" id="MobiDB-lite"/>
    </source>
</evidence>
<dbReference type="RefSeq" id="XP_055882113.1">
    <property type="nucleotide sequence ID" value="XM_056026138.1"/>
</dbReference>
<feature type="region of interest" description="Disordered" evidence="7">
    <location>
        <begin position="702"/>
        <end position="734"/>
    </location>
</feature>
<evidence type="ECO:0000256" key="4">
    <source>
        <dbReference type="ARBA" id="ARBA00023136"/>
    </source>
</evidence>
<feature type="transmembrane region" description="Helical" evidence="8">
    <location>
        <begin position="1386"/>
        <end position="1404"/>
    </location>
</feature>
<feature type="signal peptide" evidence="9">
    <location>
        <begin position="1"/>
        <end position="31"/>
    </location>
</feature>
<evidence type="ECO:0000256" key="5">
    <source>
        <dbReference type="ARBA" id="ARBA00023170"/>
    </source>
</evidence>
<keyword evidence="6" id="KW-0325">Glycoprotein</keyword>
<dbReference type="InterPro" id="IPR017978">
    <property type="entry name" value="GPCR_3_C"/>
</dbReference>
<dbReference type="RefSeq" id="XP_055882114.1">
    <property type="nucleotide sequence ID" value="XM_056026139.1"/>
</dbReference>
<reference evidence="12 13" key="1">
    <citation type="submission" date="2025-04" db="UniProtKB">
        <authorList>
            <consortium name="RefSeq"/>
        </authorList>
    </citation>
    <scope>IDENTIFICATION</scope>
</reference>
<comment type="subcellular location">
    <subcellularLocation>
        <location evidence="1">Membrane</location>
        <topology evidence="1">Multi-pass membrane protein</topology>
    </subcellularLocation>
</comment>
<feature type="transmembrane region" description="Helical" evidence="8">
    <location>
        <begin position="1317"/>
        <end position="1340"/>
    </location>
</feature>
<dbReference type="CDD" id="cd13953">
    <property type="entry name" value="7tm_classC_mGluR-like"/>
    <property type="match status" value="1"/>
</dbReference>
<keyword evidence="11" id="KW-1185">Reference proteome</keyword>
<organism evidence="11 12">
    <name type="scientific">Biomphalaria glabrata</name>
    <name type="common">Bloodfluke planorb</name>
    <name type="synonym">Freshwater snail</name>
    <dbReference type="NCBI Taxonomy" id="6526"/>
    <lineage>
        <taxon>Eukaryota</taxon>
        <taxon>Metazoa</taxon>
        <taxon>Spiralia</taxon>
        <taxon>Lophotrochozoa</taxon>
        <taxon>Mollusca</taxon>
        <taxon>Gastropoda</taxon>
        <taxon>Heterobranchia</taxon>
        <taxon>Euthyneura</taxon>
        <taxon>Panpulmonata</taxon>
        <taxon>Hygrophila</taxon>
        <taxon>Lymnaeoidea</taxon>
        <taxon>Planorbidae</taxon>
        <taxon>Biomphalaria</taxon>
    </lineage>
</organism>
<feature type="chain" id="PRO_5044702756" evidence="9">
    <location>
        <begin position="32"/>
        <end position="1617"/>
    </location>
</feature>
<dbReference type="GeneID" id="106064406"/>
<dbReference type="Pfam" id="PF00003">
    <property type="entry name" value="7tm_3"/>
    <property type="match status" value="1"/>
</dbReference>
<evidence type="ECO:0000256" key="9">
    <source>
        <dbReference type="SAM" id="SignalP"/>
    </source>
</evidence>
<dbReference type="SUPFAM" id="SSF53822">
    <property type="entry name" value="Periplasmic binding protein-like I"/>
    <property type="match status" value="2"/>
</dbReference>
<keyword evidence="3 8" id="KW-1133">Transmembrane helix</keyword>
<accession>A0A9W3A4K4</accession>
<evidence type="ECO:0000256" key="6">
    <source>
        <dbReference type="ARBA" id="ARBA00023180"/>
    </source>
</evidence>
<keyword evidence="4 8" id="KW-0472">Membrane</keyword>
<dbReference type="PANTHER" id="PTHR24060">
    <property type="entry name" value="METABOTROPIC GLUTAMATE RECEPTOR"/>
    <property type="match status" value="1"/>
</dbReference>
<feature type="transmembrane region" description="Helical" evidence="8">
    <location>
        <begin position="1425"/>
        <end position="1446"/>
    </location>
</feature>
<evidence type="ECO:0000313" key="13">
    <source>
        <dbReference type="RefSeq" id="XP_055882114.1"/>
    </source>
</evidence>
<evidence type="ECO:0000256" key="1">
    <source>
        <dbReference type="ARBA" id="ARBA00004141"/>
    </source>
</evidence>
<dbReference type="Proteomes" id="UP001165740">
    <property type="component" value="Chromosome 4"/>
</dbReference>
<feature type="transmembrane region" description="Helical" evidence="8">
    <location>
        <begin position="1352"/>
        <end position="1374"/>
    </location>
</feature>